<comment type="caution">
    <text evidence="1">The sequence shown here is derived from an EMBL/GenBank/DDBJ whole genome shotgun (WGS) entry which is preliminary data.</text>
</comment>
<sequence>MASLSKSFFAVVAGVGAGTGGAVSFPMAMWLSQSHQDSTADKGQKVAKRFAKAYPVVLLARREESFKDLVTEINGSGGRAIGIPTDATDAESVKSAFDTIKKELPGLKLAAAIYNVSAGFGIKPFLESKLEDLESSLKGNAHGLFHFAQNTLPLLLESVDSSPHPPSLIVTGATASIRGSAKFANFAAGKFAARAITQSLAREFGPRGVHVAHAVIDGGIDIPRLAEYKHKFNNGAPDGLISPDSIAEDYWHLHTQHRSAFTQELDLRPYVEKF</sequence>
<dbReference type="Gene3D" id="3.40.50.720">
    <property type="entry name" value="NAD(P)-binding Rossmann-like Domain"/>
    <property type="match status" value="1"/>
</dbReference>
<dbReference type="Proteomes" id="UP001430848">
    <property type="component" value="Unassembled WGS sequence"/>
</dbReference>
<dbReference type="EMBL" id="JAKNSF020000041">
    <property type="protein sequence ID" value="KAK7726876.1"/>
    <property type="molecule type" value="Genomic_DNA"/>
</dbReference>
<keyword evidence="2" id="KW-1185">Reference proteome</keyword>
<evidence type="ECO:0000313" key="2">
    <source>
        <dbReference type="Proteomes" id="UP001430848"/>
    </source>
</evidence>
<organism evidence="1 2">
    <name type="scientific">Diaporthe eres</name>
    <name type="common">Phomopsis oblonga</name>
    <dbReference type="NCBI Taxonomy" id="83184"/>
    <lineage>
        <taxon>Eukaryota</taxon>
        <taxon>Fungi</taxon>
        <taxon>Dikarya</taxon>
        <taxon>Ascomycota</taxon>
        <taxon>Pezizomycotina</taxon>
        <taxon>Sordariomycetes</taxon>
        <taxon>Sordariomycetidae</taxon>
        <taxon>Diaporthales</taxon>
        <taxon>Diaporthaceae</taxon>
        <taxon>Diaporthe</taxon>
        <taxon>Diaporthe eres species complex</taxon>
    </lineage>
</organism>
<dbReference type="SUPFAM" id="SSF51735">
    <property type="entry name" value="NAD(P)-binding Rossmann-fold domains"/>
    <property type="match status" value="1"/>
</dbReference>
<reference evidence="1 2" key="1">
    <citation type="submission" date="2024-02" db="EMBL/GenBank/DDBJ databases">
        <title>De novo assembly and annotation of 12 fungi associated with fruit tree decline syndrome in Ontario, Canada.</title>
        <authorList>
            <person name="Sulman M."/>
            <person name="Ellouze W."/>
            <person name="Ilyukhin E."/>
        </authorList>
    </citation>
    <scope>NUCLEOTIDE SEQUENCE [LARGE SCALE GENOMIC DNA]</scope>
    <source>
        <strain evidence="1 2">M169</strain>
    </source>
</reference>
<gene>
    <name evidence="1" type="ORF">SLS63_007496</name>
</gene>
<name>A0ABR1P5G2_DIAER</name>
<evidence type="ECO:0008006" key="3">
    <source>
        <dbReference type="Google" id="ProtNLM"/>
    </source>
</evidence>
<dbReference type="PANTHER" id="PTHR43431">
    <property type="entry name" value="OXIDOREDUCTASE, SHORT CHAIN DEHYDROGENASE/REDUCTASE FAMILY (AFU_ORTHOLOGUE AFUA_5G14000)"/>
    <property type="match status" value="1"/>
</dbReference>
<protein>
    <recommendedName>
        <fullName evidence="3">Oxidoreductase</fullName>
    </recommendedName>
</protein>
<dbReference type="InterPro" id="IPR036291">
    <property type="entry name" value="NAD(P)-bd_dom_sf"/>
</dbReference>
<dbReference type="InterPro" id="IPR002347">
    <property type="entry name" value="SDR_fam"/>
</dbReference>
<dbReference type="Pfam" id="PF00106">
    <property type="entry name" value="adh_short"/>
    <property type="match status" value="1"/>
</dbReference>
<proteinExistence type="predicted"/>
<dbReference type="PANTHER" id="PTHR43431:SF7">
    <property type="entry name" value="OXIDOREDUCTASE, SHORT CHAIN DEHYDROGENASE_REDUCTASE FAMILY (AFU_ORTHOLOGUE AFUA_5G14000)"/>
    <property type="match status" value="1"/>
</dbReference>
<evidence type="ECO:0000313" key="1">
    <source>
        <dbReference type="EMBL" id="KAK7726876.1"/>
    </source>
</evidence>
<accession>A0ABR1P5G2</accession>